<feature type="region of interest" description="Disordered" evidence="12">
    <location>
        <begin position="452"/>
        <end position="474"/>
    </location>
</feature>
<sequence>MIVSGGALCGPMSEAGGTEARARGACVCVGGGGRSREGLPRWAGPGCHVWSKPGASLGAGAMSGGGGLRATLAVCAALVWAASAQHGHAPHGAHGGGCHGHSHEHIWHGPGPGDQRGHAHAHGGLPGGPAGRRGKLEPFWLWSYALGATLLISAAPYFILFLIPVESNSPQHQALLKLLLSFASGGLLGDAFLHLIPHALEHHAPHGEGGGGSHGHSHARPSGHGHSHQGPEHQHTMAVGLWVLSGLVAFLVVEKFVRHVKGGHGHGHAHAAKAKSSDDEGEKEGDGEPAGKLAAPTARKTEASPQSAMRVAGYLNLAADFAHNFTDGLALGASFVAGSTVGAITTLTVLLHEVPHEVGDFAILVQSGCTKRKVGEGVRGFPGGPRPEGPGGSRLTGLLSRPGHEAAAGDGPGGAGGHRLLPAGGGRGRGGHCLDPALHGWRLHLRGHRLRHPGAPAGGRAGPVLAGGAQPAGRRSYDGLHRPIRVEEAAVAGGQAKAAERKATPAQGGDPPTLSPEDSTEGPSVPVLQGSDRSRKWVWPSRRPTCLSHGAPWESVYL</sequence>
<proteinExistence type="inferred from homology"/>
<dbReference type="InterPro" id="IPR003689">
    <property type="entry name" value="ZIP"/>
</dbReference>
<evidence type="ECO:0000313" key="15">
    <source>
        <dbReference type="Proteomes" id="UP000694406"/>
    </source>
</evidence>
<gene>
    <name evidence="14" type="primary">SLC39A7</name>
</gene>
<reference evidence="14" key="2">
    <citation type="submission" date="2025-09" db="UniProtKB">
        <authorList>
            <consortium name="Ensembl"/>
        </authorList>
    </citation>
    <scope>IDENTIFICATION</scope>
</reference>
<dbReference type="GO" id="GO:0005654">
    <property type="term" value="C:nucleoplasm"/>
    <property type="evidence" value="ECO:0007669"/>
    <property type="project" value="Ensembl"/>
</dbReference>
<dbReference type="Ensembl" id="ENSLLTT00000015548.1">
    <property type="protein sequence ID" value="ENSLLTP00000014960.1"/>
    <property type="gene ID" value="ENSLLTG00000011479.1"/>
</dbReference>
<comment type="catalytic activity">
    <reaction evidence="7">
        <text>Zn(2+)(in) = Zn(2+)(out)</text>
        <dbReference type="Rhea" id="RHEA:29351"/>
        <dbReference type="ChEBI" id="CHEBI:29105"/>
    </reaction>
</comment>
<dbReference type="GO" id="GO:0005794">
    <property type="term" value="C:Golgi apparatus"/>
    <property type="evidence" value="ECO:0007669"/>
    <property type="project" value="UniProtKB-SubCell"/>
</dbReference>
<accession>A0A8C5S8Q4</accession>
<feature type="region of interest" description="Disordered" evidence="12">
    <location>
        <begin position="203"/>
        <end position="232"/>
    </location>
</feature>
<feature type="compositionally biased region" description="Basic residues" evidence="12">
    <location>
        <begin position="215"/>
        <end position="227"/>
    </location>
</feature>
<keyword evidence="2" id="KW-0813">Transport</keyword>
<evidence type="ECO:0000313" key="14">
    <source>
        <dbReference type="Ensembl" id="ENSLLTP00000014960.1"/>
    </source>
</evidence>
<feature type="transmembrane region" description="Helical" evidence="13">
    <location>
        <begin position="139"/>
        <end position="163"/>
    </location>
</feature>
<dbReference type="GO" id="GO:0005385">
    <property type="term" value="F:zinc ion transmembrane transporter activity"/>
    <property type="evidence" value="ECO:0007669"/>
    <property type="project" value="Ensembl"/>
</dbReference>
<name>A0A8C5S8Q4_LATLA</name>
<evidence type="ECO:0000256" key="1">
    <source>
        <dbReference type="ARBA" id="ARBA00004257"/>
    </source>
</evidence>
<protein>
    <recommendedName>
        <fullName evidence="9">Zinc transporter SLC39A7</fullName>
    </recommendedName>
    <alternativeName>
        <fullName evidence="10">Solute carrier family 39 member 7</fullName>
    </alternativeName>
    <alternativeName>
        <fullName evidence="11">Zrt-, Irt-like protein 7</fullName>
    </alternativeName>
</protein>
<feature type="region of interest" description="Disordered" evidence="12">
    <location>
        <begin position="377"/>
        <end position="423"/>
    </location>
</feature>
<feature type="compositionally biased region" description="Basic residues" evidence="12">
    <location>
        <begin position="263"/>
        <end position="273"/>
    </location>
</feature>
<dbReference type="GO" id="GO:0030183">
    <property type="term" value="P:B cell differentiation"/>
    <property type="evidence" value="ECO:0007669"/>
    <property type="project" value="Ensembl"/>
</dbReference>
<keyword evidence="3 13" id="KW-0812">Transmembrane</keyword>
<comment type="similarity">
    <text evidence="8">Belongs to the ZIP transporter (TC 2.A.5) family. KE4/Catsup subfamily.</text>
</comment>
<evidence type="ECO:0000256" key="4">
    <source>
        <dbReference type="ARBA" id="ARBA00022906"/>
    </source>
</evidence>
<evidence type="ECO:0000256" key="13">
    <source>
        <dbReference type="SAM" id="Phobius"/>
    </source>
</evidence>
<evidence type="ECO:0000256" key="6">
    <source>
        <dbReference type="ARBA" id="ARBA00023136"/>
    </source>
</evidence>
<keyword evidence="6 13" id="KW-0472">Membrane</keyword>
<feature type="region of interest" description="Disordered" evidence="12">
    <location>
        <begin position="90"/>
        <end position="129"/>
    </location>
</feature>
<evidence type="ECO:0000256" key="8">
    <source>
        <dbReference type="ARBA" id="ARBA00038485"/>
    </source>
</evidence>
<feature type="compositionally biased region" description="Gly residues" evidence="12">
    <location>
        <begin position="410"/>
        <end position="423"/>
    </location>
</feature>
<organism evidence="14 15">
    <name type="scientific">Laticauda laticaudata</name>
    <name type="common">Blue-ringed sea krait</name>
    <name type="synonym">Blue-lipped sea krait</name>
    <dbReference type="NCBI Taxonomy" id="8630"/>
    <lineage>
        <taxon>Eukaryota</taxon>
        <taxon>Metazoa</taxon>
        <taxon>Chordata</taxon>
        <taxon>Craniata</taxon>
        <taxon>Vertebrata</taxon>
        <taxon>Euteleostomi</taxon>
        <taxon>Lepidosauria</taxon>
        <taxon>Squamata</taxon>
        <taxon>Bifurcata</taxon>
        <taxon>Unidentata</taxon>
        <taxon>Episquamata</taxon>
        <taxon>Toxicofera</taxon>
        <taxon>Serpentes</taxon>
        <taxon>Colubroidea</taxon>
        <taxon>Elapidae</taxon>
        <taxon>Laticaudinae</taxon>
        <taxon>Laticauda</taxon>
    </lineage>
</organism>
<evidence type="ECO:0000256" key="5">
    <source>
        <dbReference type="ARBA" id="ARBA00022989"/>
    </source>
</evidence>
<dbReference type="GeneTree" id="ENSGT00940000160076"/>
<feature type="region of interest" description="Disordered" evidence="12">
    <location>
        <begin position="263"/>
        <end position="305"/>
    </location>
</feature>
<feature type="region of interest" description="Disordered" evidence="12">
    <location>
        <begin position="491"/>
        <end position="535"/>
    </location>
</feature>
<dbReference type="PANTHER" id="PTHR16950">
    <property type="entry name" value="ZINC TRANSPORTER SLC39A7 HISTIDINE-RICH MEMBRANE PROTEIN KE4"/>
    <property type="match status" value="1"/>
</dbReference>
<evidence type="ECO:0000256" key="11">
    <source>
        <dbReference type="ARBA" id="ARBA00043053"/>
    </source>
</evidence>
<comment type="subcellular location">
    <subcellularLocation>
        <location evidence="1">Golgi apparatus</location>
        <location evidence="1">cis-Golgi network membrane</location>
        <topology evidence="1">Multi-pass membrane protein</topology>
    </subcellularLocation>
</comment>
<evidence type="ECO:0000256" key="2">
    <source>
        <dbReference type="ARBA" id="ARBA00022448"/>
    </source>
</evidence>
<dbReference type="AlphaFoldDB" id="A0A8C5S8Q4"/>
<feature type="transmembrane region" description="Helical" evidence="13">
    <location>
        <begin position="175"/>
        <end position="196"/>
    </location>
</feature>
<dbReference type="PANTHER" id="PTHR16950:SF25">
    <property type="entry name" value="ZINC TRANSPORTER SLC39A7"/>
    <property type="match status" value="1"/>
</dbReference>
<dbReference type="Pfam" id="PF02535">
    <property type="entry name" value="Zip"/>
    <property type="match status" value="1"/>
</dbReference>
<evidence type="ECO:0000256" key="10">
    <source>
        <dbReference type="ARBA" id="ARBA00042780"/>
    </source>
</evidence>
<dbReference type="Proteomes" id="UP000694406">
    <property type="component" value="Unplaced"/>
</dbReference>
<evidence type="ECO:0000256" key="9">
    <source>
        <dbReference type="ARBA" id="ARBA00039859"/>
    </source>
</evidence>
<keyword evidence="4" id="KW-0406">Ion transport</keyword>
<evidence type="ECO:0000256" key="7">
    <source>
        <dbReference type="ARBA" id="ARBA00034634"/>
    </source>
</evidence>
<keyword evidence="4" id="KW-0862">Zinc</keyword>
<reference evidence="14" key="1">
    <citation type="submission" date="2025-08" db="UniProtKB">
        <authorList>
            <consortium name="Ensembl"/>
        </authorList>
    </citation>
    <scope>IDENTIFICATION</scope>
</reference>
<dbReference type="GO" id="GO:0110075">
    <property type="term" value="P:regulation of ferroptosis"/>
    <property type="evidence" value="ECO:0007669"/>
    <property type="project" value="Ensembl"/>
</dbReference>
<feature type="transmembrane region" description="Helical" evidence="13">
    <location>
        <begin position="235"/>
        <end position="253"/>
    </location>
</feature>
<keyword evidence="5 13" id="KW-1133">Transmembrane helix</keyword>
<dbReference type="GO" id="GO:0006882">
    <property type="term" value="P:intracellular zinc ion homeostasis"/>
    <property type="evidence" value="ECO:0007669"/>
    <property type="project" value="Ensembl"/>
</dbReference>
<dbReference type="GO" id="GO:0005789">
    <property type="term" value="C:endoplasmic reticulum membrane"/>
    <property type="evidence" value="ECO:0007669"/>
    <property type="project" value="Ensembl"/>
</dbReference>
<evidence type="ECO:0000256" key="3">
    <source>
        <dbReference type="ARBA" id="ARBA00022692"/>
    </source>
</evidence>
<evidence type="ECO:0000256" key="12">
    <source>
        <dbReference type="SAM" id="MobiDB-lite"/>
    </source>
</evidence>
<keyword evidence="15" id="KW-1185">Reference proteome</keyword>
<keyword evidence="4" id="KW-0864">Zinc transport</keyword>